<protein>
    <recommendedName>
        <fullName evidence="1">DUF5666 domain-containing protein</fullName>
    </recommendedName>
</protein>
<dbReference type="Pfam" id="PF18914">
    <property type="entry name" value="DUF5666"/>
    <property type="match status" value="1"/>
</dbReference>
<feature type="domain" description="DUF5666" evidence="1">
    <location>
        <begin position="121"/>
        <end position="168"/>
    </location>
</feature>
<evidence type="ECO:0000313" key="2">
    <source>
        <dbReference type="EMBL" id="MWB76580.1"/>
    </source>
</evidence>
<dbReference type="InterPro" id="IPR043724">
    <property type="entry name" value="DUF5666"/>
</dbReference>
<reference evidence="2 3" key="1">
    <citation type="submission" date="2019-11" db="EMBL/GenBank/DDBJ databases">
        <title>Pseudooceanicola pacifica sp. nov., isolated from deep-sea sediment of the Pacific Ocean.</title>
        <authorList>
            <person name="Lyu L."/>
        </authorList>
    </citation>
    <scope>NUCLEOTIDE SEQUENCE [LARGE SCALE GENOMIC DNA]</scope>
    <source>
        <strain evidence="2 3">216_PA32_1</strain>
    </source>
</reference>
<gene>
    <name evidence="2" type="ORF">GLS40_00925</name>
</gene>
<dbReference type="RefSeq" id="WP_160380723.1">
    <property type="nucleotide sequence ID" value="NZ_WNXQ01000001.1"/>
</dbReference>
<dbReference type="Proteomes" id="UP000443843">
    <property type="component" value="Unassembled WGS sequence"/>
</dbReference>
<organism evidence="2 3">
    <name type="scientific">Pseudooceanicola pacificus</name>
    <dbReference type="NCBI Taxonomy" id="2676438"/>
    <lineage>
        <taxon>Bacteria</taxon>
        <taxon>Pseudomonadati</taxon>
        <taxon>Pseudomonadota</taxon>
        <taxon>Alphaproteobacteria</taxon>
        <taxon>Rhodobacterales</taxon>
        <taxon>Paracoccaceae</taxon>
        <taxon>Pseudooceanicola</taxon>
    </lineage>
</organism>
<evidence type="ECO:0000259" key="1">
    <source>
        <dbReference type="Pfam" id="PF18914"/>
    </source>
</evidence>
<proteinExistence type="predicted"/>
<dbReference type="AlphaFoldDB" id="A0A844WBD6"/>
<keyword evidence="3" id="KW-1185">Reference proteome</keyword>
<accession>A0A844WBD6</accession>
<evidence type="ECO:0000313" key="3">
    <source>
        <dbReference type="Proteomes" id="UP000443843"/>
    </source>
</evidence>
<comment type="caution">
    <text evidence="2">The sequence shown here is derived from an EMBL/GenBank/DDBJ whole genome shotgun (WGS) entry which is preliminary data.</text>
</comment>
<dbReference type="EMBL" id="WNXQ01000001">
    <property type="protein sequence ID" value="MWB76580.1"/>
    <property type="molecule type" value="Genomic_DNA"/>
</dbReference>
<name>A0A844WBD6_9RHOB</name>
<sequence length="311" mass="31907">MKPFPTVRRPLARLAAGLIALATALAPALSPARDKDIPEAEGGIVGTGIAPAGIYGVITGLGSIHVNGQRVVYDPGLLVHSPLGSMTAEMLEPGDVVAVMADPEGDDWRARSIDRVFALIGPIESVARGSFTVMGSQVLADAGELEPGDWVAVSGLWQENALSASDIEPIPPQDHALVQGTWKRTPDGVTIGGARLEGISPTHAGPGEVLSAEGQPIPGGISAERLSFGIFPDSAGLVLAEGYLADARDGSGMYILLGSGLVAYTENPGMIDPEQRILSCGSPADGGTVPQELAARLGCTGIPMMDPATPR</sequence>